<accession>A0A0F9F218</accession>
<dbReference type="Pfam" id="PF13578">
    <property type="entry name" value="Methyltransf_24"/>
    <property type="match status" value="1"/>
</dbReference>
<dbReference type="Gene3D" id="3.40.50.150">
    <property type="entry name" value="Vaccinia Virus protein VP39"/>
    <property type="match status" value="1"/>
</dbReference>
<feature type="non-terminal residue" evidence="1">
    <location>
        <position position="1"/>
    </location>
</feature>
<gene>
    <name evidence="1" type="ORF">LCGC14_2005280</name>
</gene>
<protein>
    <recommendedName>
        <fullName evidence="2">Class I SAM-dependent methyltransferase</fullName>
    </recommendedName>
</protein>
<proteinExistence type="predicted"/>
<dbReference type="AlphaFoldDB" id="A0A0F9F218"/>
<dbReference type="InterPro" id="IPR029063">
    <property type="entry name" value="SAM-dependent_MTases_sf"/>
</dbReference>
<comment type="caution">
    <text evidence="1">The sequence shown here is derived from an EMBL/GenBank/DDBJ whole genome shotgun (WGS) entry which is preliminary data.</text>
</comment>
<dbReference type="EMBL" id="LAZR01022867">
    <property type="protein sequence ID" value="KKL80383.1"/>
    <property type="molecule type" value="Genomic_DNA"/>
</dbReference>
<sequence>TGKSTCCLARGSFEGQDVPVYAVDLWTSGTSREGIDFRVRQPDEPVGDSKFHLPEVRAVFRRRMEVYSEGLVHERMGATLDVAAEWSAVSVGLLFIDANHTYEAVRADFEAWCPKVASGGVITLHDYKDEDGSVVAVKRYVDEVTQAGRWRIREVVGTLVVLEER</sequence>
<reference evidence="1" key="1">
    <citation type="journal article" date="2015" name="Nature">
        <title>Complex archaea that bridge the gap between prokaryotes and eukaryotes.</title>
        <authorList>
            <person name="Spang A."/>
            <person name="Saw J.H."/>
            <person name="Jorgensen S.L."/>
            <person name="Zaremba-Niedzwiedzka K."/>
            <person name="Martijn J."/>
            <person name="Lind A.E."/>
            <person name="van Eijk R."/>
            <person name="Schleper C."/>
            <person name="Guy L."/>
            <person name="Ettema T.J."/>
        </authorList>
    </citation>
    <scope>NUCLEOTIDE SEQUENCE</scope>
</reference>
<name>A0A0F9F218_9ZZZZ</name>
<organism evidence="1">
    <name type="scientific">marine sediment metagenome</name>
    <dbReference type="NCBI Taxonomy" id="412755"/>
    <lineage>
        <taxon>unclassified sequences</taxon>
        <taxon>metagenomes</taxon>
        <taxon>ecological metagenomes</taxon>
    </lineage>
</organism>
<evidence type="ECO:0000313" key="1">
    <source>
        <dbReference type="EMBL" id="KKL80383.1"/>
    </source>
</evidence>
<evidence type="ECO:0008006" key="2">
    <source>
        <dbReference type="Google" id="ProtNLM"/>
    </source>
</evidence>